<dbReference type="GO" id="GO:0006351">
    <property type="term" value="P:DNA-templated transcription"/>
    <property type="evidence" value="ECO:0007669"/>
    <property type="project" value="InterPro"/>
</dbReference>
<evidence type="ECO:0000256" key="3">
    <source>
        <dbReference type="SAM" id="MobiDB-lite"/>
    </source>
</evidence>
<dbReference type="PANTHER" id="PTHR46910">
    <property type="entry name" value="TRANSCRIPTION FACTOR PDR1"/>
    <property type="match status" value="1"/>
</dbReference>
<organism evidence="5 6">
    <name type="scientific">Staphylotrichum longicolle</name>
    <dbReference type="NCBI Taxonomy" id="669026"/>
    <lineage>
        <taxon>Eukaryota</taxon>
        <taxon>Fungi</taxon>
        <taxon>Dikarya</taxon>
        <taxon>Ascomycota</taxon>
        <taxon>Pezizomycotina</taxon>
        <taxon>Sordariomycetes</taxon>
        <taxon>Sordariomycetidae</taxon>
        <taxon>Sordariales</taxon>
        <taxon>Chaetomiaceae</taxon>
        <taxon>Staphylotrichum</taxon>
    </lineage>
</organism>
<accession>A0AAD4EPR6</accession>
<gene>
    <name evidence="5" type="ORF">NEMBOFW57_009643</name>
</gene>
<keyword evidence="1" id="KW-0479">Metal-binding</keyword>
<dbReference type="Gene3D" id="4.10.240.10">
    <property type="entry name" value="Zn(2)-C6 fungal-type DNA-binding domain"/>
    <property type="match status" value="1"/>
</dbReference>
<feature type="region of interest" description="Disordered" evidence="3">
    <location>
        <begin position="607"/>
        <end position="640"/>
    </location>
</feature>
<dbReference type="GO" id="GO:0008270">
    <property type="term" value="F:zinc ion binding"/>
    <property type="evidence" value="ECO:0007669"/>
    <property type="project" value="InterPro"/>
</dbReference>
<feature type="compositionally biased region" description="Polar residues" evidence="3">
    <location>
        <begin position="611"/>
        <end position="624"/>
    </location>
</feature>
<evidence type="ECO:0000259" key="4">
    <source>
        <dbReference type="PROSITE" id="PS50048"/>
    </source>
</evidence>
<dbReference type="PROSITE" id="PS00463">
    <property type="entry name" value="ZN2_CY6_FUNGAL_1"/>
    <property type="match status" value="1"/>
</dbReference>
<dbReference type="GO" id="GO:0003677">
    <property type="term" value="F:DNA binding"/>
    <property type="evidence" value="ECO:0007669"/>
    <property type="project" value="InterPro"/>
</dbReference>
<dbReference type="CDD" id="cd00067">
    <property type="entry name" value="GAL4"/>
    <property type="match status" value="1"/>
</dbReference>
<dbReference type="Pfam" id="PF04082">
    <property type="entry name" value="Fungal_trans"/>
    <property type="match status" value="1"/>
</dbReference>
<dbReference type="InterPro" id="IPR036864">
    <property type="entry name" value="Zn2-C6_fun-type_DNA-bd_sf"/>
</dbReference>
<dbReference type="InterPro" id="IPR050987">
    <property type="entry name" value="AtrR-like"/>
</dbReference>
<dbReference type="SMART" id="SM00906">
    <property type="entry name" value="Fungal_trans"/>
    <property type="match status" value="1"/>
</dbReference>
<protein>
    <recommendedName>
        <fullName evidence="4">Zn(2)-C6 fungal-type domain-containing protein</fullName>
    </recommendedName>
</protein>
<comment type="caution">
    <text evidence="5">The sequence shown here is derived from an EMBL/GenBank/DDBJ whole genome shotgun (WGS) entry which is preliminary data.</text>
</comment>
<feature type="region of interest" description="Disordered" evidence="3">
    <location>
        <begin position="53"/>
        <end position="141"/>
    </location>
</feature>
<dbReference type="Proteomes" id="UP001197093">
    <property type="component" value="Unassembled WGS sequence"/>
</dbReference>
<dbReference type="EMBL" id="JAHCVI010000005">
    <property type="protein sequence ID" value="KAG7285025.1"/>
    <property type="molecule type" value="Genomic_DNA"/>
</dbReference>
<dbReference type="PANTHER" id="PTHR46910:SF33">
    <property type="entry name" value="ZN(II)2CYS6 TRANSCRIPTION FACTOR (EUROFUNG)"/>
    <property type="match status" value="1"/>
</dbReference>
<keyword evidence="2" id="KW-0539">Nucleus</keyword>
<evidence type="ECO:0000256" key="2">
    <source>
        <dbReference type="ARBA" id="ARBA00023242"/>
    </source>
</evidence>
<sequence length="696" mass="76151">MDTNEPNRPTKRKRLNFACNYCRSKKVRCDQEYPSCRGCLAAGVECTTTDKRRPGLEVRRRPAGSQDHGRSPAPSSTSTRQVELLPATAAPVRPAQRGIFPTTPASEPATNRSPSITVQDDLGSSSSTVEPPGRFAGRLPMAPRISGGDTLEINTGWLELAFHRLGIPSRFDPCLRAKSGPQEYLPTPGVPLALPRIPPAAQCREALATYYATVHVLYPILDPDVLDGICEDVVSSCSAGMPMVQAERLPEFLVFCLVLVLGSAENPAIESSDLAGTYIAFCETMLGHVLGWGTIDAIRVIFLLALALRWREKITSAWPLSGVCVSIAQVLGLDRQRAHGRRSPEIVNEEVDQERRRVWWCVYSFEKLFAFELGRPSIISDADHDQLEPARAPGKDANFFHIVISLARTLSEVSRRSIGARTKEEQAGREGLENAVRFKVATTGELVLLLMQWAESLPKHFRPTSDLLCEPAEFPLAAFISVQYHSAMIMLVRNILLVTRNGQAIVANSARSIVKMLMEGHDLGSRPVLHTVTAPLHVLSVLSVHLLRHPTSRLASSDLSLIQNAGEFAIEKYERIAKDKRVHGVVHLLDTEVMRIVAAAQPKIMGRSSIAGPSSTHPGNSPGHSYSADKDAGIPLHQSPRGVGHTYSDLSAELMHLSAAMTMPMGMPDIAWSPALADEIGWDWGDFSQLFAEPPI</sequence>
<dbReference type="InterPro" id="IPR001138">
    <property type="entry name" value="Zn2Cys6_DnaBD"/>
</dbReference>
<reference evidence="5" key="1">
    <citation type="submission" date="2023-02" db="EMBL/GenBank/DDBJ databases">
        <authorList>
            <person name="Palmer J.M."/>
        </authorList>
    </citation>
    <scope>NUCLEOTIDE SEQUENCE</scope>
    <source>
        <strain evidence="5">FW57</strain>
    </source>
</reference>
<keyword evidence="6" id="KW-1185">Reference proteome</keyword>
<dbReference type="InterPro" id="IPR007219">
    <property type="entry name" value="XnlR_reg_dom"/>
</dbReference>
<feature type="domain" description="Zn(2)-C6 fungal-type" evidence="4">
    <location>
        <begin position="18"/>
        <end position="48"/>
    </location>
</feature>
<evidence type="ECO:0000313" key="6">
    <source>
        <dbReference type="Proteomes" id="UP001197093"/>
    </source>
</evidence>
<proteinExistence type="predicted"/>
<dbReference type="Pfam" id="PF00172">
    <property type="entry name" value="Zn_clus"/>
    <property type="match status" value="1"/>
</dbReference>
<dbReference type="AlphaFoldDB" id="A0AAD4EPR6"/>
<dbReference type="SUPFAM" id="SSF57701">
    <property type="entry name" value="Zn2/Cys6 DNA-binding domain"/>
    <property type="match status" value="1"/>
</dbReference>
<dbReference type="CDD" id="cd12148">
    <property type="entry name" value="fungal_TF_MHR"/>
    <property type="match status" value="1"/>
</dbReference>
<dbReference type="SMART" id="SM00066">
    <property type="entry name" value="GAL4"/>
    <property type="match status" value="1"/>
</dbReference>
<dbReference type="GO" id="GO:0000981">
    <property type="term" value="F:DNA-binding transcription factor activity, RNA polymerase II-specific"/>
    <property type="evidence" value="ECO:0007669"/>
    <property type="project" value="InterPro"/>
</dbReference>
<feature type="compositionally biased region" description="Polar residues" evidence="3">
    <location>
        <begin position="103"/>
        <end position="129"/>
    </location>
</feature>
<evidence type="ECO:0000256" key="1">
    <source>
        <dbReference type="ARBA" id="ARBA00022723"/>
    </source>
</evidence>
<dbReference type="PROSITE" id="PS50048">
    <property type="entry name" value="ZN2_CY6_FUNGAL_2"/>
    <property type="match status" value="1"/>
</dbReference>
<name>A0AAD4EPR6_9PEZI</name>
<evidence type="ECO:0000313" key="5">
    <source>
        <dbReference type="EMBL" id="KAG7285025.1"/>
    </source>
</evidence>